<feature type="region of interest" description="Disordered" evidence="1">
    <location>
        <begin position="1"/>
        <end position="20"/>
    </location>
</feature>
<accession>A0AA36EM43</accession>
<proteinExistence type="predicted"/>
<protein>
    <submittedName>
        <fullName evidence="2">Uncharacterized protein</fullName>
    </submittedName>
</protein>
<name>A0AA36EM43_LACSI</name>
<keyword evidence="3" id="KW-1185">Reference proteome</keyword>
<organism evidence="2 3">
    <name type="scientific">Lactuca saligna</name>
    <name type="common">Willowleaf lettuce</name>
    <dbReference type="NCBI Taxonomy" id="75948"/>
    <lineage>
        <taxon>Eukaryota</taxon>
        <taxon>Viridiplantae</taxon>
        <taxon>Streptophyta</taxon>
        <taxon>Embryophyta</taxon>
        <taxon>Tracheophyta</taxon>
        <taxon>Spermatophyta</taxon>
        <taxon>Magnoliopsida</taxon>
        <taxon>eudicotyledons</taxon>
        <taxon>Gunneridae</taxon>
        <taxon>Pentapetalae</taxon>
        <taxon>asterids</taxon>
        <taxon>campanulids</taxon>
        <taxon>Asterales</taxon>
        <taxon>Asteraceae</taxon>
        <taxon>Cichorioideae</taxon>
        <taxon>Cichorieae</taxon>
        <taxon>Lactucinae</taxon>
        <taxon>Lactuca</taxon>
    </lineage>
</organism>
<feature type="region of interest" description="Disordered" evidence="1">
    <location>
        <begin position="67"/>
        <end position="115"/>
    </location>
</feature>
<gene>
    <name evidence="2" type="ORF">LSALG_LOCUS40785</name>
</gene>
<sequence length="115" mass="13395">MSSNNPNTFKQNAPNQNVNNPFALFGYDVSSPPPYRPQLDVVPSYYSQFQMPHNSIFNLNLKPNHLKPNFHPNRHSHLQPNYFLIPNTKNSNDNHNNKRKGRLIQEDGRKKKKLS</sequence>
<evidence type="ECO:0000313" key="3">
    <source>
        <dbReference type="Proteomes" id="UP001177003"/>
    </source>
</evidence>
<dbReference type="EMBL" id="OX465085">
    <property type="protein sequence ID" value="CAI9302291.1"/>
    <property type="molecule type" value="Genomic_DNA"/>
</dbReference>
<evidence type="ECO:0000313" key="2">
    <source>
        <dbReference type="EMBL" id="CAI9302291.1"/>
    </source>
</evidence>
<evidence type="ECO:0000256" key="1">
    <source>
        <dbReference type="SAM" id="MobiDB-lite"/>
    </source>
</evidence>
<reference evidence="2" key="1">
    <citation type="submission" date="2023-04" db="EMBL/GenBank/DDBJ databases">
        <authorList>
            <person name="Vijverberg K."/>
            <person name="Xiong W."/>
            <person name="Schranz E."/>
        </authorList>
    </citation>
    <scope>NUCLEOTIDE SEQUENCE</scope>
</reference>
<dbReference type="AlphaFoldDB" id="A0AA36EM43"/>
<dbReference type="Proteomes" id="UP001177003">
    <property type="component" value="Chromosome 9"/>
</dbReference>